<reference evidence="4" key="1">
    <citation type="submission" date="2022-08" db="EMBL/GenBank/DDBJ databases">
        <title>Genome sequencing of akame (Lates japonicus).</title>
        <authorList>
            <person name="Hashiguchi Y."/>
            <person name="Takahashi H."/>
        </authorList>
    </citation>
    <scope>NUCLEOTIDE SEQUENCE</scope>
    <source>
        <strain evidence="4">Kochi</strain>
    </source>
</reference>
<feature type="region of interest" description="Disordered" evidence="2">
    <location>
        <begin position="317"/>
        <end position="365"/>
    </location>
</feature>
<accession>A0AAD3MUH6</accession>
<evidence type="ECO:0000256" key="1">
    <source>
        <dbReference type="ARBA" id="ARBA00007753"/>
    </source>
</evidence>
<feature type="signal peptide" evidence="3">
    <location>
        <begin position="1"/>
        <end position="18"/>
    </location>
</feature>
<dbReference type="PANTHER" id="PTHR28584:SF1">
    <property type="entry name" value="PROTEIN FAM228B"/>
    <property type="match status" value="1"/>
</dbReference>
<gene>
    <name evidence="4" type="ORF">AKAME5_001172700</name>
</gene>
<dbReference type="EMBL" id="BRZM01000038">
    <property type="protein sequence ID" value="GLD59750.1"/>
    <property type="molecule type" value="Genomic_DNA"/>
</dbReference>
<organism evidence="4 5">
    <name type="scientific">Lates japonicus</name>
    <name type="common">Japanese lates</name>
    <dbReference type="NCBI Taxonomy" id="270547"/>
    <lineage>
        <taxon>Eukaryota</taxon>
        <taxon>Metazoa</taxon>
        <taxon>Chordata</taxon>
        <taxon>Craniata</taxon>
        <taxon>Vertebrata</taxon>
        <taxon>Euteleostomi</taxon>
        <taxon>Actinopterygii</taxon>
        <taxon>Neopterygii</taxon>
        <taxon>Teleostei</taxon>
        <taxon>Neoteleostei</taxon>
        <taxon>Acanthomorphata</taxon>
        <taxon>Carangaria</taxon>
        <taxon>Carangaria incertae sedis</taxon>
        <taxon>Centropomidae</taxon>
        <taxon>Lates</taxon>
    </lineage>
</organism>
<dbReference type="InterPro" id="IPR040046">
    <property type="entry name" value="FAM228"/>
</dbReference>
<comment type="caution">
    <text evidence="4">The sequence shown here is derived from an EMBL/GenBank/DDBJ whole genome shotgun (WGS) entry which is preliminary data.</text>
</comment>
<proteinExistence type="inferred from homology"/>
<dbReference type="AlphaFoldDB" id="A0AAD3MUH6"/>
<evidence type="ECO:0000256" key="3">
    <source>
        <dbReference type="SAM" id="SignalP"/>
    </source>
</evidence>
<name>A0AAD3MUH6_LATJO</name>
<feature type="chain" id="PRO_5041938732" evidence="3">
    <location>
        <begin position="19"/>
        <end position="412"/>
    </location>
</feature>
<keyword evidence="3" id="KW-0732">Signal</keyword>
<feature type="region of interest" description="Disordered" evidence="2">
    <location>
        <begin position="111"/>
        <end position="153"/>
    </location>
</feature>
<evidence type="ECO:0000256" key="2">
    <source>
        <dbReference type="SAM" id="MobiDB-lite"/>
    </source>
</evidence>
<feature type="compositionally biased region" description="Polar residues" evidence="2">
    <location>
        <begin position="331"/>
        <end position="351"/>
    </location>
</feature>
<evidence type="ECO:0000313" key="5">
    <source>
        <dbReference type="Proteomes" id="UP001279410"/>
    </source>
</evidence>
<protein>
    <submittedName>
        <fullName evidence="4">Protein FAM228B</fullName>
    </submittedName>
</protein>
<sequence length="412" mass="46839">MSLQRVLVIARLCAGVMATENLQTGEELAVATLLKCFTSPSDELLTPEPSEFWLISAVYPVNFRPKRPQVNKGMSPMKRNTACGVITFHTPFAVSLLKSEECTADVKDVTETRKRPSQLTARPRSISRCVRAGKRDEASPSGPRLGAKRDRVSHTSLRQLQAKMEAENQQAREIIKPLLDTENGFVKELERFLSQRDVTELRRRELLHKRWTERVWFPLQRRVEEHVSSCSPAEAKRRQGLYSHYLHHCNNKGFVFLETYDLKEYNPFLLNIKKLHYFKLSMADLQDSLHLQLHERMKEKRTARSCEAGCKYTRRQVEKLPQSDRPLGESVTPQASTPLQASSTYSVSASGKTPVGDETEGRSSRLGTIPYHIRATTTPDGRCHQTGCWFSTCGCRKQPLSLQQLQSSPTPK</sequence>
<comment type="similarity">
    <text evidence="1">Belongs to the FAM228 family.</text>
</comment>
<keyword evidence="5" id="KW-1185">Reference proteome</keyword>
<dbReference type="Proteomes" id="UP001279410">
    <property type="component" value="Unassembled WGS sequence"/>
</dbReference>
<evidence type="ECO:0000313" key="4">
    <source>
        <dbReference type="EMBL" id="GLD59750.1"/>
    </source>
</evidence>
<dbReference type="PANTHER" id="PTHR28584">
    <property type="entry name" value="FAMILY WITH SEQUENCE SIMILARITY 228 MEMBER A"/>
    <property type="match status" value="1"/>
</dbReference>